<evidence type="ECO:0000256" key="10">
    <source>
        <dbReference type="ARBA" id="ARBA00023033"/>
    </source>
</evidence>
<evidence type="ECO:0000256" key="3">
    <source>
        <dbReference type="ARBA" id="ARBA00010617"/>
    </source>
</evidence>
<evidence type="ECO:0000256" key="7">
    <source>
        <dbReference type="ARBA" id="ARBA00022989"/>
    </source>
</evidence>
<dbReference type="SUPFAM" id="SSF48264">
    <property type="entry name" value="Cytochrome P450"/>
    <property type="match status" value="1"/>
</dbReference>
<comment type="similarity">
    <text evidence="3">Belongs to the cytochrome P450 family.</text>
</comment>
<accession>A0A4Q9PWK1</accession>
<keyword evidence="9" id="KW-0408">Iron</keyword>
<keyword evidence="4" id="KW-0349">Heme</keyword>
<dbReference type="GO" id="GO:0020037">
    <property type="term" value="F:heme binding"/>
    <property type="evidence" value="ECO:0007669"/>
    <property type="project" value="InterPro"/>
</dbReference>
<evidence type="ECO:0000256" key="5">
    <source>
        <dbReference type="ARBA" id="ARBA00022692"/>
    </source>
</evidence>
<dbReference type="GO" id="GO:0004497">
    <property type="term" value="F:monooxygenase activity"/>
    <property type="evidence" value="ECO:0007669"/>
    <property type="project" value="UniProtKB-KW"/>
</dbReference>
<dbReference type="Proteomes" id="UP000292082">
    <property type="component" value="Unassembled WGS sequence"/>
</dbReference>
<dbReference type="AlphaFoldDB" id="A0A4Q9PWK1"/>
<dbReference type="PANTHER" id="PTHR46300">
    <property type="entry name" value="P450, PUTATIVE (EUROFUNG)-RELATED-RELATED"/>
    <property type="match status" value="1"/>
</dbReference>
<evidence type="ECO:0000313" key="12">
    <source>
        <dbReference type="EMBL" id="TBU58981.1"/>
    </source>
</evidence>
<keyword evidence="8" id="KW-0560">Oxidoreductase</keyword>
<evidence type="ECO:0000256" key="4">
    <source>
        <dbReference type="ARBA" id="ARBA00022617"/>
    </source>
</evidence>
<name>A0A4Q9PWK1_9APHY</name>
<keyword evidence="7" id="KW-1133">Transmembrane helix</keyword>
<dbReference type="Gene3D" id="1.10.630.10">
    <property type="entry name" value="Cytochrome P450"/>
    <property type="match status" value="1"/>
</dbReference>
<dbReference type="GO" id="GO:0016020">
    <property type="term" value="C:membrane"/>
    <property type="evidence" value="ECO:0007669"/>
    <property type="project" value="UniProtKB-SubCell"/>
</dbReference>
<reference evidence="12 13" key="1">
    <citation type="submission" date="2019-01" db="EMBL/GenBank/DDBJ databases">
        <title>Draft genome sequences of three monokaryotic isolates of the white-rot basidiomycete fungus Dichomitus squalens.</title>
        <authorList>
            <consortium name="DOE Joint Genome Institute"/>
            <person name="Lopez S.C."/>
            <person name="Andreopoulos B."/>
            <person name="Pangilinan J."/>
            <person name="Lipzen A."/>
            <person name="Riley R."/>
            <person name="Ahrendt S."/>
            <person name="Ng V."/>
            <person name="Barry K."/>
            <person name="Daum C."/>
            <person name="Grigoriev I.V."/>
            <person name="Hilden K.S."/>
            <person name="Makela M.R."/>
            <person name="de Vries R.P."/>
        </authorList>
    </citation>
    <scope>NUCLEOTIDE SEQUENCE [LARGE SCALE GENOMIC DNA]</scope>
    <source>
        <strain evidence="12 13">CBS 464.89</strain>
    </source>
</reference>
<dbReference type="GO" id="GO:0005506">
    <property type="term" value="F:iron ion binding"/>
    <property type="evidence" value="ECO:0007669"/>
    <property type="project" value="InterPro"/>
</dbReference>
<evidence type="ECO:0000256" key="6">
    <source>
        <dbReference type="ARBA" id="ARBA00022723"/>
    </source>
</evidence>
<evidence type="ECO:0000256" key="9">
    <source>
        <dbReference type="ARBA" id="ARBA00023004"/>
    </source>
</evidence>
<dbReference type="EMBL" id="ML145118">
    <property type="protein sequence ID" value="TBU58981.1"/>
    <property type="molecule type" value="Genomic_DNA"/>
</dbReference>
<gene>
    <name evidence="12" type="ORF">BD310DRAFT_948271</name>
</gene>
<keyword evidence="5" id="KW-0812">Transmembrane</keyword>
<keyword evidence="10" id="KW-0503">Monooxygenase</keyword>
<evidence type="ECO:0000256" key="2">
    <source>
        <dbReference type="ARBA" id="ARBA00004167"/>
    </source>
</evidence>
<comment type="cofactor">
    <cofactor evidence="1">
        <name>heme</name>
        <dbReference type="ChEBI" id="CHEBI:30413"/>
    </cofactor>
</comment>
<evidence type="ECO:0000313" key="13">
    <source>
        <dbReference type="Proteomes" id="UP000292082"/>
    </source>
</evidence>
<sequence>MPEDPTNLEKNLSQSIAALLVRTLYGFDGTRELRISGGFLMNFLPILRLAPSFVLFQRKLARWCLVNIWLTKWFSNWGERDAYPCMIGEDIAPSAAYMAVPLVNAAGTDMTMSIPQIIILAMSLNPPIQAQVQAERDAIVGPDRLPDFSDRESPVYLDAIIKRAMRWIPV</sequence>
<keyword evidence="13" id="KW-1185">Reference proteome</keyword>
<evidence type="ECO:0000256" key="8">
    <source>
        <dbReference type="ARBA" id="ARBA00023002"/>
    </source>
</evidence>
<protein>
    <submittedName>
        <fullName evidence="12">Cytochrome P450</fullName>
    </submittedName>
</protein>
<organism evidence="12 13">
    <name type="scientific">Dichomitus squalens</name>
    <dbReference type="NCBI Taxonomy" id="114155"/>
    <lineage>
        <taxon>Eukaryota</taxon>
        <taxon>Fungi</taxon>
        <taxon>Dikarya</taxon>
        <taxon>Basidiomycota</taxon>
        <taxon>Agaricomycotina</taxon>
        <taxon>Agaricomycetes</taxon>
        <taxon>Polyporales</taxon>
        <taxon>Polyporaceae</taxon>
        <taxon>Dichomitus</taxon>
    </lineage>
</organism>
<dbReference type="GO" id="GO:0016705">
    <property type="term" value="F:oxidoreductase activity, acting on paired donors, with incorporation or reduction of molecular oxygen"/>
    <property type="evidence" value="ECO:0007669"/>
    <property type="project" value="InterPro"/>
</dbReference>
<keyword evidence="11" id="KW-0472">Membrane</keyword>
<dbReference type="InterPro" id="IPR036396">
    <property type="entry name" value="Cyt_P450_sf"/>
</dbReference>
<proteinExistence type="inferred from homology"/>
<dbReference type="InterPro" id="IPR001128">
    <property type="entry name" value="Cyt_P450"/>
</dbReference>
<dbReference type="InterPro" id="IPR050364">
    <property type="entry name" value="Cytochrome_P450_fung"/>
</dbReference>
<dbReference type="Pfam" id="PF00067">
    <property type="entry name" value="p450"/>
    <property type="match status" value="1"/>
</dbReference>
<dbReference type="PANTHER" id="PTHR46300:SF7">
    <property type="entry name" value="P450, PUTATIVE (EUROFUNG)-RELATED"/>
    <property type="match status" value="1"/>
</dbReference>
<evidence type="ECO:0000256" key="1">
    <source>
        <dbReference type="ARBA" id="ARBA00001971"/>
    </source>
</evidence>
<comment type="subcellular location">
    <subcellularLocation>
        <location evidence="2">Membrane</location>
        <topology evidence="2">Single-pass membrane protein</topology>
    </subcellularLocation>
</comment>
<keyword evidence="6" id="KW-0479">Metal-binding</keyword>
<evidence type="ECO:0000256" key="11">
    <source>
        <dbReference type="ARBA" id="ARBA00023136"/>
    </source>
</evidence>